<dbReference type="Proteomes" id="UP000234323">
    <property type="component" value="Unassembled WGS sequence"/>
</dbReference>
<dbReference type="Pfam" id="PF13921">
    <property type="entry name" value="Myb_DNA-bind_6"/>
    <property type="match status" value="1"/>
</dbReference>
<dbReference type="GO" id="GO:0000978">
    <property type="term" value="F:RNA polymerase II cis-regulatory region sequence-specific DNA binding"/>
    <property type="evidence" value="ECO:0007669"/>
    <property type="project" value="TreeGrafter"/>
</dbReference>
<dbReference type="SMART" id="SM00717">
    <property type="entry name" value="SANT"/>
    <property type="match status" value="2"/>
</dbReference>
<dbReference type="VEuPathDB" id="FungiDB:RhiirA1_441857"/>
<sequence>MTSNILRGLWNESEDGRLRYLVKQFRICHEQDEQISWASISYYMGTRTAKQCRERWINHLNETINKSPLSEEEERYILTLSRLQPDLTYVQISEKLPGRTPLIVKNFIYRDRAKKAKSALRIRKKMRLSNMLNPRT</sequence>
<dbReference type="EMBL" id="LLXI01000115">
    <property type="protein sequence ID" value="PKY40756.1"/>
    <property type="molecule type" value="Genomic_DNA"/>
</dbReference>
<dbReference type="InterPro" id="IPR001005">
    <property type="entry name" value="SANT/Myb"/>
</dbReference>
<dbReference type="GO" id="GO:0000981">
    <property type="term" value="F:DNA-binding transcription factor activity, RNA polymerase II-specific"/>
    <property type="evidence" value="ECO:0007669"/>
    <property type="project" value="TreeGrafter"/>
</dbReference>
<dbReference type="OrthoDB" id="2143914at2759"/>
<evidence type="ECO:0000313" key="4">
    <source>
        <dbReference type="Proteomes" id="UP000234323"/>
    </source>
</evidence>
<feature type="domain" description="Myb-like" evidence="1">
    <location>
        <begin position="2"/>
        <end position="60"/>
    </location>
</feature>
<dbReference type="VEuPathDB" id="FungiDB:FUN_008764"/>
<proteinExistence type="predicted"/>
<evidence type="ECO:0008006" key="5">
    <source>
        <dbReference type="Google" id="ProtNLM"/>
    </source>
</evidence>
<evidence type="ECO:0000313" key="3">
    <source>
        <dbReference type="EMBL" id="PKY40756.1"/>
    </source>
</evidence>
<keyword evidence="4" id="KW-1185">Reference proteome</keyword>
<dbReference type="InterPro" id="IPR009057">
    <property type="entry name" value="Homeodomain-like_sf"/>
</dbReference>
<dbReference type="GO" id="GO:0005634">
    <property type="term" value="C:nucleus"/>
    <property type="evidence" value="ECO:0007669"/>
    <property type="project" value="TreeGrafter"/>
</dbReference>
<dbReference type="VEuPathDB" id="FungiDB:RhiirFUN_007556"/>
<dbReference type="PANTHER" id="PTHR45614:SF25">
    <property type="entry name" value="MYB PROTEIN"/>
    <property type="match status" value="1"/>
</dbReference>
<dbReference type="PANTHER" id="PTHR45614">
    <property type="entry name" value="MYB PROTEIN-RELATED"/>
    <property type="match status" value="1"/>
</dbReference>
<dbReference type="InterPro" id="IPR017930">
    <property type="entry name" value="Myb_dom"/>
</dbReference>
<name>A0A2I1G2C9_9GLOM</name>
<organism evidence="3 4">
    <name type="scientific">Rhizophagus irregularis</name>
    <dbReference type="NCBI Taxonomy" id="588596"/>
    <lineage>
        <taxon>Eukaryota</taxon>
        <taxon>Fungi</taxon>
        <taxon>Fungi incertae sedis</taxon>
        <taxon>Mucoromycota</taxon>
        <taxon>Glomeromycotina</taxon>
        <taxon>Glomeromycetes</taxon>
        <taxon>Glomerales</taxon>
        <taxon>Glomeraceae</taxon>
        <taxon>Rhizophagus</taxon>
    </lineage>
</organism>
<dbReference type="PROSITE" id="PS51294">
    <property type="entry name" value="HTH_MYB"/>
    <property type="match status" value="1"/>
</dbReference>
<accession>A0A2I1G2C9</accession>
<dbReference type="Gene3D" id="1.10.10.60">
    <property type="entry name" value="Homeodomain-like"/>
    <property type="match status" value="1"/>
</dbReference>
<evidence type="ECO:0000259" key="2">
    <source>
        <dbReference type="PROSITE" id="PS51294"/>
    </source>
</evidence>
<dbReference type="CDD" id="cd00167">
    <property type="entry name" value="SANT"/>
    <property type="match status" value="1"/>
</dbReference>
<dbReference type="SUPFAM" id="SSF46689">
    <property type="entry name" value="Homeodomain-like"/>
    <property type="match status" value="1"/>
</dbReference>
<dbReference type="AlphaFoldDB" id="A0A2I1G2C9"/>
<gene>
    <name evidence="3" type="ORF">RhiirA4_495779</name>
</gene>
<protein>
    <recommendedName>
        <fullName evidence="5">Homeodomain-like protein</fullName>
    </recommendedName>
</protein>
<evidence type="ECO:0000259" key="1">
    <source>
        <dbReference type="PROSITE" id="PS50090"/>
    </source>
</evidence>
<reference evidence="3 4" key="1">
    <citation type="submission" date="2015-10" db="EMBL/GenBank/DDBJ databases">
        <title>Genome analyses suggest a sexual origin of heterokaryosis in a supposedly ancient asexual fungus.</title>
        <authorList>
            <person name="Ropars J."/>
            <person name="Sedzielewska K."/>
            <person name="Noel J."/>
            <person name="Charron P."/>
            <person name="Farinelli L."/>
            <person name="Marton T."/>
            <person name="Kruger M."/>
            <person name="Pelin A."/>
            <person name="Brachmann A."/>
            <person name="Corradi N."/>
        </authorList>
    </citation>
    <scope>NUCLEOTIDE SEQUENCE [LARGE SCALE GENOMIC DNA]</scope>
    <source>
        <strain evidence="3 4">A4</strain>
    </source>
</reference>
<dbReference type="InterPro" id="IPR050560">
    <property type="entry name" value="MYB_TF"/>
</dbReference>
<dbReference type="PROSITE" id="PS50090">
    <property type="entry name" value="MYB_LIKE"/>
    <property type="match status" value="1"/>
</dbReference>
<feature type="domain" description="HTH myb-type" evidence="2">
    <location>
        <begin position="2"/>
        <end position="64"/>
    </location>
</feature>
<comment type="caution">
    <text evidence="3">The sequence shown here is derived from an EMBL/GenBank/DDBJ whole genome shotgun (WGS) entry which is preliminary data.</text>
</comment>